<dbReference type="Gene3D" id="2.20.28.160">
    <property type="match status" value="1"/>
</dbReference>
<evidence type="ECO:0000313" key="2">
    <source>
        <dbReference type="Proteomes" id="UP000322530"/>
    </source>
</evidence>
<accession>A0A5A5T9A8</accession>
<dbReference type="EMBL" id="BIXY01000014">
    <property type="protein sequence ID" value="GCF07756.1"/>
    <property type="molecule type" value="Genomic_DNA"/>
</dbReference>
<dbReference type="AlphaFoldDB" id="A0A5A5T9A8"/>
<keyword evidence="2" id="KW-1185">Reference proteome</keyword>
<name>A0A5A5T9A8_9CHLR</name>
<dbReference type="Pfam" id="PF21344">
    <property type="entry name" value="Zn_ribbon_LysW"/>
    <property type="match status" value="1"/>
</dbReference>
<dbReference type="InterPro" id="IPR005906">
    <property type="entry name" value="LysW"/>
</dbReference>
<dbReference type="Proteomes" id="UP000322530">
    <property type="component" value="Unassembled WGS sequence"/>
</dbReference>
<dbReference type="PANTHER" id="PTHR40393">
    <property type="entry name" value="LYSINE BIOSYNTHESIS PROTEIN-RELATED-RELATED"/>
    <property type="match status" value="1"/>
</dbReference>
<sequence length="54" mass="5873">MSAVCPECEAAVEVENLIVGEITFCPDCNAELEVLNVEHPEVALAPEVEEDWGE</sequence>
<dbReference type="RefSeq" id="WP_149400767.1">
    <property type="nucleotide sequence ID" value="NZ_BIXY01000014.1"/>
</dbReference>
<proteinExistence type="predicted"/>
<gene>
    <name evidence="1" type="ORF">KDI_13200</name>
</gene>
<evidence type="ECO:0000313" key="1">
    <source>
        <dbReference type="EMBL" id="GCF07756.1"/>
    </source>
</evidence>
<dbReference type="OrthoDB" id="2628219at2"/>
<reference evidence="1 2" key="1">
    <citation type="submission" date="2019-01" db="EMBL/GenBank/DDBJ databases">
        <title>Draft genome sequence of Dictyobacter sp. Uno17.</title>
        <authorList>
            <person name="Wang C.M."/>
            <person name="Zheng Y."/>
            <person name="Sakai Y."/>
            <person name="Abe K."/>
            <person name="Yokota A."/>
            <person name="Yabe S."/>
        </authorList>
    </citation>
    <scope>NUCLEOTIDE SEQUENCE [LARGE SCALE GENOMIC DNA]</scope>
    <source>
        <strain evidence="1 2">Uno17</strain>
    </source>
</reference>
<comment type="caution">
    <text evidence="1">The sequence shown here is derived from an EMBL/GenBank/DDBJ whole genome shotgun (WGS) entry which is preliminary data.</text>
</comment>
<protein>
    <submittedName>
        <fullName evidence="1">Lysine biosynthesis protein LysW</fullName>
    </submittedName>
</protein>
<organism evidence="1 2">
    <name type="scientific">Dictyobacter arantiisoli</name>
    <dbReference type="NCBI Taxonomy" id="2014874"/>
    <lineage>
        <taxon>Bacteria</taxon>
        <taxon>Bacillati</taxon>
        <taxon>Chloroflexota</taxon>
        <taxon>Ktedonobacteria</taxon>
        <taxon>Ktedonobacterales</taxon>
        <taxon>Dictyobacteraceae</taxon>
        <taxon>Dictyobacter</taxon>
    </lineage>
</organism>
<dbReference type="PANTHER" id="PTHR40393:SF1">
    <property type="entry name" value="LYSINE BIOSYNTHESIS PROTEIN-RELATED"/>
    <property type="match status" value="1"/>
</dbReference>
<dbReference type="SUPFAM" id="SSF161187">
    <property type="entry name" value="YfgJ-like"/>
    <property type="match status" value="1"/>
</dbReference>